<dbReference type="SUPFAM" id="SSF56349">
    <property type="entry name" value="DNA breaking-rejoining enzymes"/>
    <property type="match status" value="1"/>
</dbReference>
<evidence type="ECO:0000259" key="2">
    <source>
        <dbReference type="Pfam" id="PF00589"/>
    </source>
</evidence>
<sequence>MTMHHFRHIFTTFAIKNGMAIHEVMEALNHKSASMTEVYIDAGDYPKEMMRIVLSGEMVVSSTNRNVVECIESNDNPFKGTTTDQAEKLWRATKIEILPHGFCLHHPLRGDPCAQDGVCLGCQYFLVPTDRLPVFEARLQRINEELTKNSDTSIYTSKLNFQKHRLGFYVNDLQTKIAANEILQENQEVAADAERR</sequence>
<name>A0A1I2J247_9BACL</name>
<dbReference type="Pfam" id="PF00589">
    <property type="entry name" value="Phage_integrase"/>
    <property type="match status" value="1"/>
</dbReference>
<keyword evidence="4" id="KW-1185">Reference proteome</keyword>
<keyword evidence="1" id="KW-0233">DNA recombination</keyword>
<dbReference type="InterPro" id="IPR011010">
    <property type="entry name" value="DNA_brk_join_enz"/>
</dbReference>
<dbReference type="GO" id="GO:0015074">
    <property type="term" value="P:DNA integration"/>
    <property type="evidence" value="ECO:0007669"/>
    <property type="project" value="InterPro"/>
</dbReference>
<dbReference type="GO" id="GO:0003677">
    <property type="term" value="F:DNA binding"/>
    <property type="evidence" value="ECO:0007669"/>
    <property type="project" value="InterPro"/>
</dbReference>
<dbReference type="Proteomes" id="UP000183410">
    <property type="component" value="Unassembled WGS sequence"/>
</dbReference>
<dbReference type="Gene3D" id="1.10.443.10">
    <property type="entry name" value="Intergrase catalytic core"/>
    <property type="match status" value="1"/>
</dbReference>
<dbReference type="InterPro" id="IPR002104">
    <property type="entry name" value="Integrase_catalytic"/>
</dbReference>
<evidence type="ECO:0000313" key="3">
    <source>
        <dbReference type="EMBL" id="SFF48529.1"/>
    </source>
</evidence>
<dbReference type="AlphaFoldDB" id="A0A1I2J247"/>
<dbReference type="InterPro" id="IPR013762">
    <property type="entry name" value="Integrase-like_cat_sf"/>
</dbReference>
<accession>A0A1I2J247</accession>
<feature type="domain" description="Tyr recombinase" evidence="2">
    <location>
        <begin position="2"/>
        <end position="42"/>
    </location>
</feature>
<proteinExistence type="predicted"/>
<gene>
    <name evidence="3" type="ORF">SAMN04487969_15117</name>
</gene>
<reference evidence="4" key="1">
    <citation type="submission" date="2016-10" db="EMBL/GenBank/DDBJ databases">
        <authorList>
            <person name="Varghese N."/>
            <person name="Submissions S."/>
        </authorList>
    </citation>
    <scope>NUCLEOTIDE SEQUENCE [LARGE SCALE GENOMIC DNA]</scope>
    <source>
        <strain evidence="4">CGMCC 1.10223</strain>
    </source>
</reference>
<evidence type="ECO:0000313" key="4">
    <source>
        <dbReference type="Proteomes" id="UP000183410"/>
    </source>
</evidence>
<dbReference type="GO" id="GO:0006310">
    <property type="term" value="P:DNA recombination"/>
    <property type="evidence" value="ECO:0007669"/>
    <property type="project" value="UniProtKB-KW"/>
</dbReference>
<organism evidence="3 4">
    <name type="scientific">Paenibacillus algorifonticola</name>
    <dbReference type="NCBI Taxonomy" id="684063"/>
    <lineage>
        <taxon>Bacteria</taxon>
        <taxon>Bacillati</taxon>
        <taxon>Bacillota</taxon>
        <taxon>Bacilli</taxon>
        <taxon>Bacillales</taxon>
        <taxon>Paenibacillaceae</taxon>
        <taxon>Paenibacillus</taxon>
    </lineage>
</organism>
<dbReference type="OrthoDB" id="2499800at2"/>
<dbReference type="CDD" id="cd00397">
    <property type="entry name" value="DNA_BRE_C"/>
    <property type="match status" value="1"/>
</dbReference>
<protein>
    <submittedName>
        <fullName evidence="3">Phage integrase family protein</fullName>
    </submittedName>
</protein>
<dbReference type="EMBL" id="FONN01000051">
    <property type="protein sequence ID" value="SFF48529.1"/>
    <property type="molecule type" value="Genomic_DNA"/>
</dbReference>
<evidence type="ECO:0000256" key="1">
    <source>
        <dbReference type="ARBA" id="ARBA00023172"/>
    </source>
</evidence>